<feature type="region of interest" description="Disordered" evidence="1">
    <location>
        <begin position="1"/>
        <end position="42"/>
    </location>
</feature>
<evidence type="ECO:0000313" key="2">
    <source>
        <dbReference type="EMBL" id="RKT67815.1"/>
    </source>
</evidence>
<feature type="compositionally biased region" description="Low complexity" evidence="1">
    <location>
        <begin position="136"/>
        <end position="145"/>
    </location>
</feature>
<keyword evidence="3" id="KW-1185">Reference proteome</keyword>
<reference evidence="2 3" key="1">
    <citation type="submission" date="2018-10" db="EMBL/GenBank/DDBJ databases">
        <title>Sequencing the genomes of 1000 actinobacteria strains.</title>
        <authorList>
            <person name="Klenk H.-P."/>
        </authorList>
    </citation>
    <scope>NUCLEOTIDE SEQUENCE [LARGE SCALE GENOMIC DNA]</scope>
    <source>
        <strain evidence="2 3">DSM 43911</strain>
    </source>
</reference>
<accession>A0A495X3J8</accession>
<gene>
    <name evidence="2" type="ORF">DFJ66_0991</name>
</gene>
<comment type="caution">
    <text evidence="2">The sequence shown here is derived from an EMBL/GenBank/DDBJ whole genome shotgun (WGS) entry which is preliminary data.</text>
</comment>
<evidence type="ECO:0000256" key="1">
    <source>
        <dbReference type="SAM" id="MobiDB-lite"/>
    </source>
</evidence>
<name>A0A495X3J8_9PSEU</name>
<dbReference type="Proteomes" id="UP000272729">
    <property type="component" value="Unassembled WGS sequence"/>
</dbReference>
<feature type="compositionally biased region" description="Basic and acidic residues" evidence="1">
    <location>
        <begin position="1"/>
        <end position="12"/>
    </location>
</feature>
<organism evidence="2 3">
    <name type="scientific">Saccharothrix variisporea</name>
    <dbReference type="NCBI Taxonomy" id="543527"/>
    <lineage>
        <taxon>Bacteria</taxon>
        <taxon>Bacillati</taxon>
        <taxon>Actinomycetota</taxon>
        <taxon>Actinomycetes</taxon>
        <taxon>Pseudonocardiales</taxon>
        <taxon>Pseudonocardiaceae</taxon>
        <taxon>Saccharothrix</taxon>
    </lineage>
</organism>
<feature type="region of interest" description="Disordered" evidence="1">
    <location>
        <begin position="128"/>
        <end position="159"/>
    </location>
</feature>
<sequence length="255" mass="27392">MVDDRLPMRSDRAGTPARPGPRLPARSAGGTGAGEVHSAGRLNFTESVGTREEVWEQLGPKIQERVNAKIGQVVEWWATNHSGRNSAVVLGTEAFVTVEPTINAAGKPAHEIRALRLDGATFRRATVTGAPPPRAAAPAARAVGPGSPPSAPTSALSRRLGPSMTGFLGHLPGRAQQLLQEPFLDDHTDLWHDCYFFQPGSGHGMGGGTLRVWCYLANRRYVTFAAGTGHGYREDTGPRSWELTCWRAEVTGNPR</sequence>
<evidence type="ECO:0000313" key="3">
    <source>
        <dbReference type="Proteomes" id="UP000272729"/>
    </source>
</evidence>
<dbReference type="EMBL" id="RBXR01000001">
    <property type="protein sequence ID" value="RKT67815.1"/>
    <property type="molecule type" value="Genomic_DNA"/>
</dbReference>
<dbReference type="AlphaFoldDB" id="A0A495X3J8"/>
<protein>
    <submittedName>
        <fullName evidence="2">Uncharacterized protein</fullName>
    </submittedName>
</protein>
<proteinExistence type="predicted"/>